<dbReference type="RefSeq" id="WP_142934085.1">
    <property type="nucleotide sequence ID" value="NZ_FXTM01000004.1"/>
</dbReference>
<accession>A0A521B5Q0</accession>
<dbReference type="EMBL" id="FXTM01000004">
    <property type="protein sequence ID" value="SMO42432.1"/>
    <property type="molecule type" value="Genomic_DNA"/>
</dbReference>
<name>A0A521B5Q0_9BACT</name>
<protein>
    <submittedName>
        <fullName evidence="1">Uncharacterized protein</fullName>
    </submittedName>
</protein>
<gene>
    <name evidence="1" type="ORF">SAMN06269117_10419</name>
</gene>
<sequence length="80" mass="8872">MKIEIFDKAGNEIASWEVDEETCNRFKALSKEDIVLELATGIAVSLKEMGVDLTFNVIVNEWGKVVVCGREIDLAGNSRL</sequence>
<organism evidence="1 2">
    <name type="scientific">Balnearium lithotrophicum</name>
    <dbReference type="NCBI Taxonomy" id="223788"/>
    <lineage>
        <taxon>Bacteria</taxon>
        <taxon>Pseudomonadati</taxon>
        <taxon>Aquificota</taxon>
        <taxon>Aquificia</taxon>
        <taxon>Desulfurobacteriales</taxon>
        <taxon>Desulfurobacteriaceae</taxon>
        <taxon>Balnearium</taxon>
    </lineage>
</organism>
<evidence type="ECO:0000313" key="2">
    <source>
        <dbReference type="Proteomes" id="UP000317315"/>
    </source>
</evidence>
<keyword evidence="2" id="KW-1185">Reference proteome</keyword>
<proteinExistence type="predicted"/>
<dbReference type="AlphaFoldDB" id="A0A521B5Q0"/>
<dbReference type="Proteomes" id="UP000317315">
    <property type="component" value="Unassembled WGS sequence"/>
</dbReference>
<evidence type="ECO:0000313" key="1">
    <source>
        <dbReference type="EMBL" id="SMO42432.1"/>
    </source>
</evidence>
<reference evidence="1 2" key="1">
    <citation type="submission" date="2017-05" db="EMBL/GenBank/DDBJ databases">
        <authorList>
            <person name="Varghese N."/>
            <person name="Submissions S."/>
        </authorList>
    </citation>
    <scope>NUCLEOTIDE SEQUENCE [LARGE SCALE GENOMIC DNA]</scope>
    <source>
        <strain evidence="1 2">DSM 16304</strain>
    </source>
</reference>